<protein>
    <submittedName>
        <fullName evidence="2">Plasma membrane calcium-transporting ATPase 3</fullName>
    </submittedName>
</protein>
<dbReference type="EMBL" id="SRLO01000839">
    <property type="protein sequence ID" value="TNN45562.1"/>
    <property type="molecule type" value="Genomic_DNA"/>
</dbReference>
<evidence type="ECO:0000313" key="2">
    <source>
        <dbReference type="EMBL" id="TNN45562.1"/>
    </source>
</evidence>
<comment type="caution">
    <text evidence="2">The sequence shown here is derived from an EMBL/GenBank/DDBJ whole genome shotgun (WGS) entry which is preliminary data.</text>
</comment>
<organism evidence="2 3">
    <name type="scientific">Liparis tanakae</name>
    <name type="common">Tanaka's snailfish</name>
    <dbReference type="NCBI Taxonomy" id="230148"/>
    <lineage>
        <taxon>Eukaryota</taxon>
        <taxon>Metazoa</taxon>
        <taxon>Chordata</taxon>
        <taxon>Craniata</taxon>
        <taxon>Vertebrata</taxon>
        <taxon>Euteleostomi</taxon>
        <taxon>Actinopterygii</taxon>
        <taxon>Neopterygii</taxon>
        <taxon>Teleostei</taxon>
        <taxon>Neoteleostei</taxon>
        <taxon>Acanthomorphata</taxon>
        <taxon>Eupercaria</taxon>
        <taxon>Perciformes</taxon>
        <taxon>Cottioidei</taxon>
        <taxon>Cottales</taxon>
        <taxon>Liparidae</taxon>
        <taxon>Liparis</taxon>
    </lineage>
</organism>
<keyword evidence="3" id="KW-1185">Reference proteome</keyword>
<dbReference type="Proteomes" id="UP000314294">
    <property type="component" value="Unassembled WGS sequence"/>
</dbReference>
<name>A0A4Z2FYY9_9TELE</name>
<feature type="region of interest" description="Disordered" evidence="1">
    <location>
        <begin position="1"/>
        <end position="21"/>
    </location>
</feature>
<reference evidence="2 3" key="1">
    <citation type="submission" date="2019-03" db="EMBL/GenBank/DDBJ databases">
        <title>First draft genome of Liparis tanakae, snailfish: a comprehensive survey of snailfish specific genes.</title>
        <authorList>
            <person name="Kim W."/>
            <person name="Song I."/>
            <person name="Jeong J.-H."/>
            <person name="Kim D."/>
            <person name="Kim S."/>
            <person name="Ryu S."/>
            <person name="Song J.Y."/>
            <person name="Lee S.K."/>
        </authorList>
    </citation>
    <scope>NUCLEOTIDE SEQUENCE [LARGE SCALE GENOMIC DNA]</scope>
    <source>
        <tissue evidence="2">Muscle</tissue>
    </source>
</reference>
<proteinExistence type="predicted"/>
<accession>A0A4Z2FYY9</accession>
<dbReference type="AlphaFoldDB" id="A0A4Z2FYY9"/>
<dbReference type="OrthoDB" id="8954886at2759"/>
<sequence>MANNSVRGSKRGRHGEADRGADRDAEFGCSLKELCVLMELRGEVSMNKITTSYGDVAGLCTRLRTSPVQGPAPRARPRLRFSLSVARWPKSSVSLGTSVCSVFGFRTQRHEGNEDDVTSCCCFCDERRKLYIVDGLLHCGTET</sequence>
<evidence type="ECO:0000256" key="1">
    <source>
        <dbReference type="SAM" id="MobiDB-lite"/>
    </source>
</evidence>
<gene>
    <name evidence="2" type="primary">ATP2B3_2</name>
    <name evidence="2" type="ORF">EYF80_044229</name>
</gene>
<evidence type="ECO:0000313" key="3">
    <source>
        <dbReference type="Proteomes" id="UP000314294"/>
    </source>
</evidence>